<keyword evidence="3" id="KW-1185">Reference proteome</keyword>
<accession>A0A2T4BS33</accession>
<keyword evidence="1" id="KW-1133">Transmembrane helix</keyword>
<evidence type="ECO:0008006" key="4">
    <source>
        <dbReference type="Google" id="ProtNLM"/>
    </source>
</evidence>
<feature type="transmembrane region" description="Helical" evidence="1">
    <location>
        <begin position="20"/>
        <end position="40"/>
    </location>
</feature>
<organism evidence="2 3">
    <name type="scientific">Trichoderma longibrachiatum ATCC 18648</name>
    <dbReference type="NCBI Taxonomy" id="983965"/>
    <lineage>
        <taxon>Eukaryota</taxon>
        <taxon>Fungi</taxon>
        <taxon>Dikarya</taxon>
        <taxon>Ascomycota</taxon>
        <taxon>Pezizomycotina</taxon>
        <taxon>Sordariomycetes</taxon>
        <taxon>Hypocreomycetidae</taxon>
        <taxon>Hypocreales</taxon>
        <taxon>Hypocreaceae</taxon>
        <taxon>Trichoderma</taxon>
    </lineage>
</organism>
<proteinExistence type="predicted"/>
<keyword evidence="1" id="KW-0472">Membrane</keyword>
<evidence type="ECO:0000313" key="3">
    <source>
        <dbReference type="Proteomes" id="UP000240760"/>
    </source>
</evidence>
<gene>
    <name evidence="2" type="ORF">M440DRAFT_1405869</name>
</gene>
<dbReference type="AlphaFoldDB" id="A0A2T4BS33"/>
<sequence length="178" mass="20723">MMAWDLMHLAAPLRKPTLQEATATFLLLLPFFCSLVYRLYAKIRRRDGRPVGLYILPGASLDHEPKYEIIAVHGLGANPEHTWMCRTSSESEGGKCQKRVHLLRDLLMKDERFADARILHFAYNSDWLVDACFESARDIGLRLMESLVKHRNQHPVNRIQWALVNMANMMHSVYLWYL</sequence>
<protein>
    <recommendedName>
        <fullName evidence="4">DUF676 domain-containing protein</fullName>
    </recommendedName>
</protein>
<evidence type="ECO:0000313" key="2">
    <source>
        <dbReference type="EMBL" id="PTB72127.1"/>
    </source>
</evidence>
<dbReference type="OrthoDB" id="5154032at2759"/>
<dbReference type="STRING" id="983965.A0A2T4BS33"/>
<name>A0A2T4BS33_TRILO</name>
<dbReference type="EMBL" id="KZ679143">
    <property type="protein sequence ID" value="PTB72127.1"/>
    <property type="molecule type" value="Genomic_DNA"/>
</dbReference>
<reference evidence="2 3" key="1">
    <citation type="submission" date="2016-07" db="EMBL/GenBank/DDBJ databases">
        <title>Multiple horizontal gene transfer events from other fungi enriched the ability of initially mycotrophic Trichoderma (Ascomycota) to feed on dead plant biomass.</title>
        <authorList>
            <consortium name="DOE Joint Genome Institute"/>
            <person name="Aerts A."/>
            <person name="Atanasova L."/>
            <person name="Chenthamara K."/>
            <person name="Zhang J."/>
            <person name="Grujic M."/>
            <person name="Henrissat B."/>
            <person name="Kuo A."/>
            <person name="Salamov A."/>
            <person name="Lipzen A."/>
            <person name="Labutti K."/>
            <person name="Barry K."/>
            <person name="Miao Y."/>
            <person name="Rahimi M.J."/>
            <person name="Shen Q."/>
            <person name="Grigoriev I.V."/>
            <person name="Kubicek C.P."/>
            <person name="Druzhinina I.S."/>
        </authorList>
    </citation>
    <scope>NUCLEOTIDE SEQUENCE [LARGE SCALE GENOMIC DNA]</scope>
    <source>
        <strain evidence="2 3">ATCC 18648</strain>
    </source>
</reference>
<dbReference type="Proteomes" id="UP000240760">
    <property type="component" value="Unassembled WGS sequence"/>
</dbReference>
<keyword evidence="1" id="KW-0812">Transmembrane</keyword>
<evidence type="ECO:0000256" key="1">
    <source>
        <dbReference type="SAM" id="Phobius"/>
    </source>
</evidence>